<organism evidence="2 3">
    <name type="scientific">Acacia crassicarpa</name>
    <name type="common">northern wattle</name>
    <dbReference type="NCBI Taxonomy" id="499986"/>
    <lineage>
        <taxon>Eukaryota</taxon>
        <taxon>Viridiplantae</taxon>
        <taxon>Streptophyta</taxon>
        <taxon>Embryophyta</taxon>
        <taxon>Tracheophyta</taxon>
        <taxon>Spermatophyta</taxon>
        <taxon>Magnoliopsida</taxon>
        <taxon>eudicotyledons</taxon>
        <taxon>Gunneridae</taxon>
        <taxon>Pentapetalae</taxon>
        <taxon>rosids</taxon>
        <taxon>fabids</taxon>
        <taxon>Fabales</taxon>
        <taxon>Fabaceae</taxon>
        <taxon>Caesalpinioideae</taxon>
        <taxon>mimosoid clade</taxon>
        <taxon>Acacieae</taxon>
        <taxon>Acacia</taxon>
    </lineage>
</organism>
<evidence type="ECO:0000313" key="3">
    <source>
        <dbReference type="Proteomes" id="UP001293593"/>
    </source>
</evidence>
<comment type="similarity">
    <text evidence="1">Belongs to the ARG7 family.</text>
</comment>
<dbReference type="InterPro" id="IPR003676">
    <property type="entry name" value="SAUR_fam"/>
</dbReference>
<evidence type="ECO:0000256" key="1">
    <source>
        <dbReference type="ARBA" id="ARBA00006974"/>
    </source>
</evidence>
<dbReference type="Pfam" id="PF02519">
    <property type="entry name" value="Auxin_inducible"/>
    <property type="match status" value="1"/>
</dbReference>
<proteinExistence type="inferred from homology"/>
<accession>A0AAE1N2Q3</accession>
<comment type="caution">
    <text evidence="2">The sequence shown here is derived from an EMBL/GenBank/DDBJ whole genome shotgun (WGS) entry which is preliminary data.</text>
</comment>
<dbReference type="PANTHER" id="PTHR31374">
    <property type="entry name" value="AUXIN-INDUCED PROTEIN-LIKE-RELATED"/>
    <property type="match status" value="1"/>
</dbReference>
<sequence length="127" mass="14156">MLGKRMVSIKKLAKKVKGVGVGGDRDPDPAHHQCLLKEYAQESPTTIPTGHFPLYVGEERQRYVVPTTYLSHPLIKILLEKAYHEFGFEQTNGLVLPCSVATFQEVLAAIQCSNGKFDLANIFEDLI</sequence>
<dbReference type="PANTHER" id="PTHR31374:SF28">
    <property type="entry name" value="SAUR-LIKE AUXIN-RESPONSIVE PROTEIN FAMILY"/>
    <property type="match status" value="1"/>
</dbReference>
<protein>
    <submittedName>
        <fullName evidence="2">Uncharacterized protein</fullName>
    </submittedName>
</protein>
<dbReference type="EMBL" id="JAWXYG010000002">
    <property type="protein sequence ID" value="KAK4281666.1"/>
    <property type="molecule type" value="Genomic_DNA"/>
</dbReference>
<evidence type="ECO:0000313" key="2">
    <source>
        <dbReference type="EMBL" id="KAK4281666.1"/>
    </source>
</evidence>
<gene>
    <name evidence="2" type="ORF">QN277_013131</name>
</gene>
<dbReference type="AlphaFoldDB" id="A0AAE1N2Q3"/>
<keyword evidence="3" id="KW-1185">Reference proteome</keyword>
<name>A0AAE1N2Q3_9FABA</name>
<reference evidence="2" key="1">
    <citation type="submission" date="2023-10" db="EMBL/GenBank/DDBJ databases">
        <title>Chromosome-level genome of the transformable northern wattle, Acacia crassicarpa.</title>
        <authorList>
            <person name="Massaro I."/>
            <person name="Sinha N.R."/>
            <person name="Poethig S."/>
            <person name="Leichty A.R."/>
        </authorList>
    </citation>
    <scope>NUCLEOTIDE SEQUENCE</scope>
    <source>
        <strain evidence="2">Acra3RX</strain>
        <tissue evidence="2">Leaf</tissue>
    </source>
</reference>
<dbReference type="Proteomes" id="UP001293593">
    <property type="component" value="Unassembled WGS sequence"/>
</dbReference>
<dbReference type="GO" id="GO:0009733">
    <property type="term" value="P:response to auxin"/>
    <property type="evidence" value="ECO:0007669"/>
    <property type="project" value="InterPro"/>
</dbReference>